<dbReference type="HOGENOM" id="CLU_439581_0_0_1"/>
<dbReference type="GO" id="GO:0003677">
    <property type="term" value="F:DNA binding"/>
    <property type="evidence" value="ECO:0007669"/>
    <property type="project" value="InterPro"/>
</dbReference>
<dbReference type="STRING" id="283909.R7TMR8"/>
<dbReference type="Pfam" id="PF26063">
    <property type="entry name" value="MCMDC2_N"/>
    <property type="match status" value="1"/>
</dbReference>
<dbReference type="OMA" id="NHFIRMH"/>
<dbReference type="EMBL" id="KB309274">
    <property type="protein sequence ID" value="ELT94939.1"/>
    <property type="molecule type" value="Genomic_DNA"/>
</dbReference>
<gene>
    <name evidence="3" type="ORF">CAPTEDRAFT_216241</name>
</gene>
<dbReference type="GO" id="GO:0017116">
    <property type="term" value="F:single-stranded DNA helicase activity"/>
    <property type="evidence" value="ECO:0007669"/>
    <property type="project" value="TreeGrafter"/>
</dbReference>
<dbReference type="InterPro" id="IPR058769">
    <property type="entry name" value="MCMDC2_N"/>
</dbReference>
<evidence type="ECO:0000259" key="2">
    <source>
        <dbReference type="Pfam" id="PF26063"/>
    </source>
</evidence>
<reference evidence="4" key="3">
    <citation type="submission" date="2015-06" db="UniProtKB">
        <authorList>
            <consortium name="EnsemblMetazoa"/>
        </authorList>
    </citation>
    <scope>IDENTIFICATION</scope>
</reference>
<dbReference type="PANTHER" id="PTHR11630:SF75">
    <property type="entry name" value="MINICHROMOSOME MAINTENANCE DOMAIN-CONTAINING PROTEIN 2"/>
    <property type="match status" value="1"/>
</dbReference>
<reference evidence="5" key="1">
    <citation type="submission" date="2012-12" db="EMBL/GenBank/DDBJ databases">
        <authorList>
            <person name="Hellsten U."/>
            <person name="Grimwood J."/>
            <person name="Chapman J.A."/>
            <person name="Shapiro H."/>
            <person name="Aerts A."/>
            <person name="Otillar R.P."/>
            <person name="Terry A.Y."/>
            <person name="Boore J.L."/>
            <person name="Simakov O."/>
            <person name="Marletaz F."/>
            <person name="Cho S.-J."/>
            <person name="Edsinger-Gonzales E."/>
            <person name="Havlak P."/>
            <person name="Kuo D.-H."/>
            <person name="Larsson T."/>
            <person name="Lv J."/>
            <person name="Arendt D."/>
            <person name="Savage R."/>
            <person name="Osoegawa K."/>
            <person name="de Jong P."/>
            <person name="Lindberg D.R."/>
            <person name="Seaver E.C."/>
            <person name="Weisblat D.A."/>
            <person name="Putnam N.H."/>
            <person name="Grigoriev I.V."/>
            <person name="Rokhsar D.S."/>
        </authorList>
    </citation>
    <scope>NUCLEOTIDE SEQUENCE</scope>
    <source>
        <strain evidence="5">I ESC-2004</strain>
    </source>
</reference>
<dbReference type="InterPro" id="IPR041562">
    <property type="entry name" value="MCM_lid"/>
</dbReference>
<sequence>MQSTLHANDEGGMLASAKEYMAQTSGWEAVFASCLRYSTSEMADFNFIVAIEPSDLCDIDATLANLVLNDVHAATRIFEQAVYDEIVAKQLLTSCEELSQVSVTLRILNLPPLPLCVLWTYLQLNYSHMRTRYTLKSAKDLHKTVATNRCFSFDGIVIAVSVAHKQLKSTRYRCPAFDCTSHKKRPIRVDGRSPSQSLRCCTHCGCILVEDISSRILQDELCIELVEQGSLDGRVMLRQSISAVVFERGFFTSLASAFADDVIPPGSFLLMKCVLLLGLVQNQQPSVRNNSNSEWWKVFFLRQDSVLVDFLLVGEETLLIERLMIHAASFAERSITHRSLNALAFSSLKDKCYGICSAIALHANVHLIHTAGSLLLAHNGVCVIPELDSMKKSAKDQLLQRDVHVDLPLQRQLKKQCSVWAHAQSLALEDIDLSATQSSFVTEKKGRSKSTAFVDVFGLIVPCDDADDLALANDTLQRAMGVSRTSLISHEDFSQFIRFARSLKVTLTPEAESVVKGYYVGSRRTRPSVGGRATLPSNAIRTLMCLAECHAKINLRLEATQDDAFYAIFLYELCTSARMGSSLFNLEPFQGCIQALHGPQADGKMEMFQLNLRRFLAEYAEE</sequence>
<dbReference type="GO" id="GO:0005634">
    <property type="term" value="C:nucleus"/>
    <property type="evidence" value="ECO:0007669"/>
    <property type="project" value="TreeGrafter"/>
</dbReference>
<dbReference type="GO" id="GO:0005524">
    <property type="term" value="F:ATP binding"/>
    <property type="evidence" value="ECO:0007669"/>
    <property type="project" value="InterPro"/>
</dbReference>
<evidence type="ECO:0000313" key="4">
    <source>
        <dbReference type="EnsemblMetazoa" id="CapteP216241"/>
    </source>
</evidence>
<dbReference type="Proteomes" id="UP000014760">
    <property type="component" value="Unassembled WGS sequence"/>
</dbReference>
<dbReference type="AlphaFoldDB" id="R7TMR8"/>
<organism evidence="3">
    <name type="scientific">Capitella teleta</name>
    <name type="common">Polychaete worm</name>
    <dbReference type="NCBI Taxonomy" id="283909"/>
    <lineage>
        <taxon>Eukaryota</taxon>
        <taxon>Metazoa</taxon>
        <taxon>Spiralia</taxon>
        <taxon>Lophotrochozoa</taxon>
        <taxon>Annelida</taxon>
        <taxon>Polychaeta</taxon>
        <taxon>Sedentaria</taxon>
        <taxon>Scolecida</taxon>
        <taxon>Capitellidae</taxon>
        <taxon>Capitella</taxon>
    </lineage>
</organism>
<evidence type="ECO:0000313" key="3">
    <source>
        <dbReference type="EMBL" id="ELT94939.1"/>
    </source>
</evidence>
<dbReference type="InterPro" id="IPR031327">
    <property type="entry name" value="MCM"/>
</dbReference>
<keyword evidence="5" id="KW-1185">Reference proteome</keyword>
<feature type="domain" description="MCMDC2 N-terminal" evidence="2">
    <location>
        <begin position="14"/>
        <end position="110"/>
    </location>
</feature>
<dbReference type="EnsemblMetazoa" id="CapteT216241">
    <property type="protein sequence ID" value="CapteP216241"/>
    <property type="gene ID" value="CapteG216241"/>
</dbReference>
<dbReference type="EMBL" id="AMQN01012073">
    <property type="status" value="NOT_ANNOTATED_CDS"/>
    <property type="molecule type" value="Genomic_DNA"/>
</dbReference>
<reference evidence="3 5" key="2">
    <citation type="journal article" date="2013" name="Nature">
        <title>Insights into bilaterian evolution from three spiralian genomes.</title>
        <authorList>
            <person name="Simakov O."/>
            <person name="Marletaz F."/>
            <person name="Cho S.J."/>
            <person name="Edsinger-Gonzales E."/>
            <person name="Havlak P."/>
            <person name="Hellsten U."/>
            <person name="Kuo D.H."/>
            <person name="Larsson T."/>
            <person name="Lv J."/>
            <person name="Arendt D."/>
            <person name="Savage R."/>
            <person name="Osoegawa K."/>
            <person name="de Jong P."/>
            <person name="Grimwood J."/>
            <person name="Chapman J.A."/>
            <person name="Shapiro H."/>
            <person name="Aerts A."/>
            <person name="Otillar R.P."/>
            <person name="Terry A.Y."/>
            <person name="Boore J.L."/>
            <person name="Grigoriev I.V."/>
            <person name="Lindberg D.R."/>
            <person name="Seaver E.C."/>
            <person name="Weisblat D.A."/>
            <person name="Putnam N.H."/>
            <person name="Rokhsar D.S."/>
        </authorList>
    </citation>
    <scope>NUCLEOTIDE SEQUENCE</scope>
    <source>
        <strain evidence="3 5">I ESC-2004</strain>
    </source>
</reference>
<evidence type="ECO:0000259" key="1">
    <source>
        <dbReference type="Pfam" id="PF17855"/>
    </source>
</evidence>
<dbReference type="Gene3D" id="3.40.50.300">
    <property type="entry name" value="P-loop containing nucleotide triphosphate hydrolases"/>
    <property type="match status" value="1"/>
</dbReference>
<dbReference type="OrthoDB" id="2015372at2759"/>
<proteinExistence type="predicted"/>
<accession>R7TMR8</accession>
<evidence type="ECO:0000313" key="5">
    <source>
        <dbReference type="Proteomes" id="UP000014760"/>
    </source>
</evidence>
<protein>
    <submittedName>
        <fullName evidence="3 4">Uncharacterized protein</fullName>
    </submittedName>
</protein>
<dbReference type="GO" id="GO:0000727">
    <property type="term" value="P:double-strand break repair via break-induced replication"/>
    <property type="evidence" value="ECO:0007669"/>
    <property type="project" value="TreeGrafter"/>
</dbReference>
<name>R7TMR8_CAPTE</name>
<feature type="domain" description="MCM AAA-lid" evidence="1">
    <location>
        <begin position="493"/>
        <end position="572"/>
    </location>
</feature>
<dbReference type="Pfam" id="PF17855">
    <property type="entry name" value="MCM_lid"/>
    <property type="match status" value="1"/>
</dbReference>
<dbReference type="InterPro" id="IPR027417">
    <property type="entry name" value="P-loop_NTPase"/>
</dbReference>
<dbReference type="PANTHER" id="PTHR11630">
    <property type="entry name" value="DNA REPLICATION LICENSING FACTOR MCM FAMILY MEMBER"/>
    <property type="match status" value="1"/>
</dbReference>